<protein>
    <submittedName>
        <fullName evidence="2">Uncharacterized protein</fullName>
    </submittedName>
</protein>
<gene>
    <name evidence="2" type="ORF">AM571_CH01584</name>
</gene>
<organism evidence="2 3">
    <name type="scientific">Rhizobium etli 8C-3</name>
    <dbReference type="NCBI Taxonomy" id="538025"/>
    <lineage>
        <taxon>Bacteria</taxon>
        <taxon>Pseudomonadati</taxon>
        <taxon>Pseudomonadota</taxon>
        <taxon>Alphaproteobacteria</taxon>
        <taxon>Hyphomicrobiales</taxon>
        <taxon>Rhizobiaceae</taxon>
        <taxon>Rhizobium/Agrobacterium group</taxon>
        <taxon>Rhizobium</taxon>
    </lineage>
</organism>
<dbReference type="Proteomes" id="UP000185109">
    <property type="component" value="Chromosome"/>
</dbReference>
<evidence type="ECO:0000313" key="3">
    <source>
        <dbReference type="Proteomes" id="UP000185109"/>
    </source>
</evidence>
<feature type="region of interest" description="Disordered" evidence="1">
    <location>
        <begin position="1"/>
        <end position="26"/>
    </location>
</feature>
<dbReference type="EMBL" id="CP017241">
    <property type="protein sequence ID" value="APO74414.1"/>
    <property type="molecule type" value="Genomic_DNA"/>
</dbReference>
<dbReference type="AlphaFoldDB" id="A0A1L5P2M9"/>
<evidence type="ECO:0000313" key="2">
    <source>
        <dbReference type="EMBL" id="APO74414.1"/>
    </source>
</evidence>
<accession>A0A1L5P2M9</accession>
<feature type="compositionally biased region" description="Low complexity" evidence="1">
    <location>
        <begin position="1"/>
        <end position="21"/>
    </location>
</feature>
<reference evidence="2 3" key="1">
    <citation type="submission" date="2016-09" db="EMBL/GenBank/DDBJ databases">
        <title>The complete genome sequences of Rhizobium gallicum, symbiovars gallicum and phaseoli, symbionts associated to common bean (Phaseolus vulgaris).</title>
        <authorList>
            <person name="Bustos P."/>
            <person name="Santamaria R.I."/>
            <person name="Perez-Carrascal O.M."/>
            <person name="Juarez S."/>
            <person name="Lozano L."/>
            <person name="Martinez-Flores I."/>
            <person name="Martinez-Romero E."/>
            <person name="Cevallos M."/>
            <person name="Romero D."/>
            <person name="Davila G."/>
            <person name="Gonzalez V."/>
        </authorList>
    </citation>
    <scope>NUCLEOTIDE SEQUENCE [LARGE SCALE GENOMIC DNA]</scope>
    <source>
        <strain evidence="2 3">8C-3</strain>
    </source>
</reference>
<evidence type="ECO:0000256" key="1">
    <source>
        <dbReference type="SAM" id="MobiDB-lite"/>
    </source>
</evidence>
<name>A0A1L5P2M9_RHIET</name>
<sequence length="53" mass="5493">MSTEATGAYAGVATTGSTATASDPSDRRAAMAKRAILMAHLLDEGEPNLRFLP</sequence>
<proteinExistence type="predicted"/>